<reference evidence="4" key="4">
    <citation type="submission" date="2025-05" db="UniProtKB">
        <authorList>
            <consortium name="Ensembl"/>
        </authorList>
    </citation>
    <scope>IDENTIFICATION</scope>
</reference>
<evidence type="ECO:0000256" key="1">
    <source>
        <dbReference type="ARBA" id="ARBA00022614"/>
    </source>
</evidence>
<dbReference type="GeneID" id="103182229"/>
<evidence type="ECO:0000256" key="2">
    <source>
        <dbReference type="ARBA" id="ARBA00022737"/>
    </source>
</evidence>
<dbReference type="AlphaFoldDB" id="V9LFD0"/>
<dbReference type="KEGG" id="cmk:103182229"/>
<keyword evidence="5" id="KW-1185">Reference proteome</keyword>
<protein>
    <submittedName>
        <fullName evidence="4">Leucine rich repeat containing 20</fullName>
    </submittedName>
    <submittedName>
        <fullName evidence="3">Leucine-rich repeat-containing protein 20</fullName>
    </submittedName>
</protein>
<name>V9LFD0_CALMI</name>
<dbReference type="PANTHER" id="PTHR48051">
    <property type="match status" value="1"/>
</dbReference>
<reference evidence="5" key="2">
    <citation type="journal article" date="2007" name="PLoS Biol.">
        <title>Survey sequencing and comparative analysis of the elephant shark (Callorhinchus milii) genome.</title>
        <authorList>
            <person name="Venkatesh B."/>
            <person name="Kirkness E.F."/>
            <person name="Loh Y.H."/>
            <person name="Halpern A.L."/>
            <person name="Lee A.P."/>
            <person name="Johnson J."/>
            <person name="Dandona N."/>
            <person name="Viswanathan L.D."/>
            <person name="Tay A."/>
            <person name="Venter J.C."/>
            <person name="Strausberg R.L."/>
            <person name="Brenner S."/>
        </authorList>
    </citation>
    <scope>NUCLEOTIDE SEQUENCE [LARGE SCALE GENOMIC DNA]</scope>
</reference>
<keyword evidence="1" id="KW-0433">Leucine-rich repeat</keyword>
<dbReference type="Pfam" id="PF13855">
    <property type="entry name" value="LRR_8"/>
    <property type="match status" value="1"/>
</dbReference>
<dbReference type="SUPFAM" id="SSF52058">
    <property type="entry name" value="L domain-like"/>
    <property type="match status" value="1"/>
</dbReference>
<dbReference type="GeneTree" id="ENSGT00730000111199"/>
<dbReference type="Proteomes" id="UP000314986">
    <property type="component" value="Unassembled WGS sequence"/>
</dbReference>
<accession>V9LFD0</accession>
<dbReference type="PANTHER" id="PTHR48051:SF1">
    <property type="entry name" value="RAS SUPPRESSOR PROTEIN 1"/>
    <property type="match status" value="1"/>
</dbReference>
<dbReference type="InterPro" id="IPR050216">
    <property type="entry name" value="LRR_domain-containing"/>
</dbReference>
<reference evidence="5" key="1">
    <citation type="journal article" date="2006" name="Science">
        <title>Ancient noncoding elements conserved in the human genome.</title>
        <authorList>
            <person name="Venkatesh B."/>
            <person name="Kirkness E.F."/>
            <person name="Loh Y.H."/>
            <person name="Halpern A.L."/>
            <person name="Lee A.P."/>
            <person name="Johnson J."/>
            <person name="Dandona N."/>
            <person name="Viswanathan L.D."/>
            <person name="Tay A."/>
            <person name="Venter J.C."/>
            <person name="Strausberg R.L."/>
            <person name="Brenner S."/>
        </authorList>
    </citation>
    <scope>NUCLEOTIDE SEQUENCE [LARGE SCALE GENOMIC DNA]</scope>
</reference>
<evidence type="ECO:0000313" key="5">
    <source>
        <dbReference type="Proteomes" id="UP000314986"/>
    </source>
</evidence>
<dbReference type="Gene3D" id="3.80.10.10">
    <property type="entry name" value="Ribonuclease Inhibitor"/>
    <property type="match status" value="1"/>
</dbReference>
<dbReference type="OMA" id="MADAVYM"/>
<dbReference type="Ensembl" id="ENSCMIT00000021440.1">
    <property type="protein sequence ID" value="ENSCMIP00000021057.1"/>
    <property type="gene ID" value="ENSCMIG00000009660.1"/>
</dbReference>
<sequence>MAADAARVARIVNEAVEEGSSSLDLGNCKLNIFPVALFKVMRNIKENIHYISLANNEMKSVTSEFISNFKQLRELNLEGNSLKQLPDAVMSLMHLTAINLARNKFSVFPEQLTEVKTLENINLEENQIVEVPVEKIRSLPSLKILNLKSNPLSTEALAMCHSDSQHHILTVTDQKAQ</sequence>
<dbReference type="InterPro" id="IPR001611">
    <property type="entry name" value="Leu-rich_rpt"/>
</dbReference>
<dbReference type="CTD" id="55222"/>
<dbReference type="OrthoDB" id="1060944at2759"/>
<dbReference type="RefSeq" id="XP_007897339.1">
    <property type="nucleotide sequence ID" value="XM_007899148.1"/>
</dbReference>
<dbReference type="EMBL" id="JW878797">
    <property type="protein sequence ID" value="AFP11314.1"/>
    <property type="molecule type" value="mRNA"/>
</dbReference>
<evidence type="ECO:0000313" key="4">
    <source>
        <dbReference type="Ensembl" id="ENSCMIP00000021057.1"/>
    </source>
</evidence>
<gene>
    <name evidence="4" type="primary">lrrc20</name>
</gene>
<evidence type="ECO:0000313" key="3">
    <source>
        <dbReference type="EMBL" id="AFP11314.1"/>
    </source>
</evidence>
<dbReference type="RefSeq" id="XP_007897338.1">
    <property type="nucleotide sequence ID" value="XM_007899147.2"/>
</dbReference>
<reference evidence="3 5" key="3">
    <citation type="journal article" date="2014" name="Nature">
        <title>Elephant shark genome provides unique insights into gnathostome evolution.</title>
        <authorList>
            <consortium name="International Elephant Shark Genome Sequencing Consortium"/>
            <person name="Venkatesh B."/>
            <person name="Lee A.P."/>
            <person name="Ravi V."/>
            <person name="Maurya A.K."/>
            <person name="Lian M.M."/>
            <person name="Swann J.B."/>
            <person name="Ohta Y."/>
            <person name="Flajnik M.F."/>
            <person name="Sutoh Y."/>
            <person name="Kasahara M."/>
            <person name="Hoon S."/>
            <person name="Gangu V."/>
            <person name="Roy S.W."/>
            <person name="Irimia M."/>
            <person name="Korzh V."/>
            <person name="Kondrychyn I."/>
            <person name="Lim Z.W."/>
            <person name="Tay B.H."/>
            <person name="Tohari S."/>
            <person name="Kong K.W."/>
            <person name="Ho S."/>
            <person name="Lorente-Galdos B."/>
            <person name="Quilez J."/>
            <person name="Marques-Bonet T."/>
            <person name="Raney B.J."/>
            <person name="Ingham P.W."/>
            <person name="Tay A."/>
            <person name="Hillier L.W."/>
            <person name="Minx P."/>
            <person name="Boehm T."/>
            <person name="Wilson R.K."/>
            <person name="Brenner S."/>
            <person name="Warren W.C."/>
        </authorList>
    </citation>
    <scope>NUCLEOTIDE SEQUENCE</scope>
    <source>
        <tissue evidence="3">Intestine</tissue>
    </source>
</reference>
<keyword evidence="2" id="KW-0677">Repeat</keyword>
<dbReference type="InterPro" id="IPR032675">
    <property type="entry name" value="LRR_dom_sf"/>
</dbReference>
<dbReference type="STRING" id="7868.ENSCMIP00000021057"/>
<dbReference type="GO" id="GO:0005737">
    <property type="term" value="C:cytoplasm"/>
    <property type="evidence" value="ECO:0007669"/>
    <property type="project" value="TreeGrafter"/>
</dbReference>
<proteinExistence type="evidence at transcript level"/>
<dbReference type="RefSeq" id="XP_042192891.1">
    <property type="nucleotide sequence ID" value="XM_042336957.1"/>
</dbReference>
<organism evidence="3">
    <name type="scientific">Callorhinchus milii</name>
    <name type="common">Ghost shark</name>
    <dbReference type="NCBI Taxonomy" id="7868"/>
    <lineage>
        <taxon>Eukaryota</taxon>
        <taxon>Metazoa</taxon>
        <taxon>Chordata</taxon>
        <taxon>Craniata</taxon>
        <taxon>Vertebrata</taxon>
        <taxon>Chondrichthyes</taxon>
        <taxon>Holocephali</taxon>
        <taxon>Chimaeriformes</taxon>
        <taxon>Callorhinchidae</taxon>
        <taxon>Callorhinchus</taxon>
    </lineage>
</organism>